<evidence type="ECO:0000256" key="1">
    <source>
        <dbReference type="SAM" id="MobiDB-lite"/>
    </source>
</evidence>
<accession>A0AA47M385</accession>
<reference evidence="2" key="1">
    <citation type="journal article" date="2023" name="Front. Mar. Sci.">
        <title>A new Merluccius polli reference genome to investigate the effects of global change in West African waters.</title>
        <authorList>
            <person name="Mateo J.L."/>
            <person name="Blanco-Fernandez C."/>
            <person name="Garcia-Vazquez E."/>
            <person name="Machado-Schiaffino G."/>
        </authorList>
    </citation>
    <scope>NUCLEOTIDE SEQUENCE</scope>
    <source>
        <strain evidence="2">C29</strain>
        <tissue evidence="2">Fin</tissue>
    </source>
</reference>
<dbReference type="EMBL" id="JAOPHQ010006177">
    <property type="protein sequence ID" value="KAK0132694.1"/>
    <property type="molecule type" value="Genomic_DNA"/>
</dbReference>
<sequence length="525" mass="60696">MLLHAADAARKGFKKITLRTVDTDVVVLAIAHVSELDIEELWVAFGTGKNFRYIPAHEIAKSLGPDKSKALPVFHAFTGCDTVSAFATRGKKTAWDTWNAYAMATEAFMALSKAPKSIPEEVISIVERFTILLYFRTSSQVNIDQARLELFTKKGRGMEQIPTTKEALVQHLKRAVYQGGHCWGQALEVAPNMPSPADWGWMDPSDWRPLWSTLPQASQSILELGIDAINQSKVVELLKDGGHGGSERRQGRDGGGQRGDSEGDDSAEWTGDGNGSLRRSGSFGKIRDALRRSSEMLVKKLQGSGASGAAQPRVRRHSGPHTPTTFSTYWYLTDHFSTYWYLTGHRSFSTYWYLTDHFSTYWYLTDHRSFSTYWYLTDHLQYLLTTFSTYWYLTDHFSTYWYLTDHFSTYWYLTDHFSTYWYLTDHLQYLLTTFSTYWYLTVHFSTYWYLTDHFSTYWYLTDHFSTYWYLTDHFSTYWYLTDHFSTYWYLTDHLQYLLDANSALSDCRGLSASNVDLTRRSSVIG</sequence>
<gene>
    <name evidence="2" type="primary">Klc2</name>
    <name evidence="2" type="ORF">N1851_032425</name>
</gene>
<dbReference type="AlphaFoldDB" id="A0AA47M385"/>
<dbReference type="PANTHER" id="PTHR46704:SF9">
    <property type="entry name" value="BHLH DOMAIN-CONTAINING PROTEIN"/>
    <property type="match status" value="1"/>
</dbReference>
<keyword evidence="3" id="KW-1185">Reference proteome</keyword>
<evidence type="ECO:0000313" key="2">
    <source>
        <dbReference type="EMBL" id="KAK0132694.1"/>
    </source>
</evidence>
<comment type="caution">
    <text evidence="2">The sequence shown here is derived from an EMBL/GenBank/DDBJ whole genome shotgun (WGS) entry which is preliminary data.</text>
</comment>
<feature type="compositionally biased region" description="Basic and acidic residues" evidence="1">
    <location>
        <begin position="239"/>
        <end position="252"/>
    </location>
</feature>
<dbReference type="Proteomes" id="UP001174136">
    <property type="component" value="Unassembled WGS sequence"/>
</dbReference>
<protein>
    <submittedName>
        <fullName evidence="2">Kinesin light chain 2</fullName>
    </submittedName>
</protein>
<feature type="region of interest" description="Disordered" evidence="1">
    <location>
        <begin position="239"/>
        <end position="281"/>
    </location>
</feature>
<proteinExistence type="predicted"/>
<evidence type="ECO:0000313" key="3">
    <source>
        <dbReference type="Proteomes" id="UP001174136"/>
    </source>
</evidence>
<name>A0AA47M385_MERPO</name>
<organism evidence="2 3">
    <name type="scientific">Merluccius polli</name>
    <name type="common">Benguela hake</name>
    <name type="synonym">Merluccius cadenati</name>
    <dbReference type="NCBI Taxonomy" id="89951"/>
    <lineage>
        <taxon>Eukaryota</taxon>
        <taxon>Metazoa</taxon>
        <taxon>Chordata</taxon>
        <taxon>Craniata</taxon>
        <taxon>Vertebrata</taxon>
        <taxon>Euteleostomi</taxon>
        <taxon>Actinopterygii</taxon>
        <taxon>Neopterygii</taxon>
        <taxon>Teleostei</taxon>
        <taxon>Neoteleostei</taxon>
        <taxon>Acanthomorphata</taxon>
        <taxon>Zeiogadaria</taxon>
        <taxon>Gadariae</taxon>
        <taxon>Gadiformes</taxon>
        <taxon>Gadoidei</taxon>
        <taxon>Merlucciidae</taxon>
        <taxon>Merluccius</taxon>
    </lineage>
</organism>
<dbReference type="PANTHER" id="PTHR46704">
    <property type="entry name" value="CXC DOMAIN-CONTAINING PROTEIN-RELATED"/>
    <property type="match status" value="1"/>
</dbReference>